<evidence type="ECO:0000313" key="3">
    <source>
        <dbReference type="Proteomes" id="UP000298210"/>
    </source>
</evidence>
<reference evidence="2 3" key="1">
    <citation type="submission" date="2019-03" db="EMBL/GenBank/DDBJ databases">
        <authorList>
            <person name="Liu G."/>
        </authorList>
    </citation>
    <scope>NUCLEOTIDE SEQUENCE [LARGE SCALE GENOMIC DNA]</scope>
    <source>
        <strain evidence="2 3">DSM 19099</strain>
    </source>
</reference>
<gene>
    <name evidence="2" type="ORF">E2L03_12895</name>
</gene>
<feature type="transmembrane region" description="Helical" evidence="1">
    <location>
        <begin position="6"/>
        <end position="21"/>
    </location>
</feature>
<dbReference type="AlphaFoldDB" id="A0A4Y7WIU5"/>
<protein>
    <submittedName>
        <fullName evidence="2">DUF3918 domain-containing protein</fullName>
    </submittedName>
</protein>
<dbReference type="Proteomes" id="UP000298210">
    <property type="component" value="Unassembled WGS sequence"/>
</dbReference>
<organism evidence="2 3">
    <name type="scientific">Shouchella lehensis</name>
    <dbReference type="NCBI Taxonomy" id="300825"/>
    <lineage>
        <taxon>Bacteria</taxon>
        <taxon>Bacillati</taxon>
        <taxon>Bacillota</taxon>
        <taxon>Bacilli</taxon>
        <taxon>Bacillales</taxon>
        <taxon>Bacillaceae</taxon>
        <taxon>Shouchella</taxon>
    </lineage>
</organism>
<keyword evidence="1" id="KW-0812">Transmembrane</keyword>
<sequence>MLRKSIAPLMVIGLGAAWYSMNDKKAKKKVYNFFEPIMEADKKLMNGKTWKKTKKKVKKMFHS</sequence>
<dbReference type="EMBL" id="SNUX01000003">
    <property type="protein sequence ID" value="TES48025.1"/>
    <property type="molecule type" value="Genomic_DNA"/>
</dbReference>
<proteinExistence type="predicted"/>
<evidence type="ECO:0000313" key="2">
    <source>
        <dbReference type="EMBL" id="TES48025.1"/>
    </source>
</evidence>
<keyword evidence="1" id="KW-0472">Membrane</keyword>
<name>A0A4Y7WIU5_9BACI</name>
<evidence type="ECO:0000256" key="1">
    <source>
        <dbReference type="SAM" id="Phobius"/>
    </source>
</evidence>
<accession>A0A4Y7WIU5</accession>
<comment type="caution">
    <text evidence="2">The sequence shown here is derived from an EMBL/GenBank/DDBJ whole genome shotgun (WGS) entry which is preliminary data.</text>
</comment>
<keyword evidence="1" id="KW-1133">Transmembrane helix</keyword>